<proteinExistence type="predicted"/>
<dbReference type="Proteomes" id="UP000271241">
    <property type="component" value="Unassembled WGS sequence"/>
</dbReference>
<dbReference type="SUPFAM" id="SSF69322">
    <property type="entry name" value="Tricorn protease domain 2"/>
    <property type="match status" value="1"/>
</dbReference>
<protein>
    <submittedName>
        <fullName evidence="1">Uncharacterized protein</fullName>
    </submittedName>
</protein>
<reference evidence="2" key="1">
    <citation type="journal article" date="2018" name="Nat. Microbiol.">
        <title>Leveraging single-cell genomics to expand the fungal tree of life.</title>
        <authorList>
            <person name="Ahrendt S.R."/>
            <person name="Quandt C.A."/>
            <person name="Ciobanu D."/>
            <person name="Clum A."/>
            <person name="Salamov A."/>
            <person name="Andreopoulos B."/>
            <person name="Cheng J.F."/>
            <person name="Woyke T."/>
            <person name="Pelin A."/>
            <person name="Henrissat B."/>
            <person name="Reynolds N.K."/>
            <person name="Benny G.L."/>
            <person name="Smith M.E."/>
            <person name="James T.Y."/>
            <person name="Grigoriev I.V."/>
        </authorList>
    </citation>
    <scope>NUCLEOTIDE SEQUENCE [LARGE SCALE GENOMIC DNA]</scope>
    <source>
        <strain evidence="2">RSA 1356</strain>
    </source>
</reference>
<accession>A0A4V1IVU4</accession>
<dbReference type="AlphaFoldDB" id="A0A4V1IVU4"/>
<dbReference type="EMBL" id="KZ993191">
    <property type="protein sequence ID" value="RKP05269.1"/>
    <property type="molecule type" value="Genomic_DNA"/>
</dbReference>
<gene>
    <name evidence="1" type="ORF">THASP1DRAFT_32893</name>
</gene>
<evidence type="ECO:0000313" key="1">
    <source>
        <dbReference type="EMBL" id="RKP05269.1"/>
    </source>
</evidence>
<evidence type="ECO:0000313" key="2">
    <source>
        <dbReference type="Proteomes" id="UP000271241"/>
    </source>
</evidence>
<sequence>MSGICLQRIQFTPELSEVDSFAVASQWLSMPGREPVWILEHPCWDGIDLEHLEIWEIWQSDSYLVIKTADSSTGCRSLYVWHFTSLHRPPRTIISHGERIHGVEMYGDWIIYQPGRSTAAGQDTVCVYDLAKSMHYSDVLSSSAGYHITHATASSAYIVVLRCNPVDGPVPVTYMLWQISSGQAAPFQHQAAGKVVMEAKGGGVVDLKRIDKDRFILWAPCFDEPDPALPPTIVLVEVIDGAAGVSLVEKWTRSLEIYEVRPIVSRNLLAANNQTLLSLSDGSVVCRVDLDCWRLSGLYPHDDQWSGMTVGVAEQNLDNGAILGVHQETLKASSPTARFYIHEETYTVIDYTGYTR</sequence>
<keyword evidence="2" id="KW-1185">Reference proteome</keyword>
<name>A0A4V1IVU4_9FUNG</name>
<organism evidence="1 2">
    <name type="scientific">Thamnocephalis sphaerospora</name>
    <dbReference type="NCBI Taxonomy" id="78915"/>
    <lineage>
        <taxon>Eukaryota</taxon>
        <taxon>Fungi</taxon>
        <taxon>Fungi incertae sedis</taxon>
        <taxon>Zoopagomycota</taxon>
        <taxon>Zoopagomycotina</taxon>
        <taxon>Zoopagomycetes</taxon>
        <taxon>Zoopagales</taxon>
        <taxon>Sigmoideomycetaceae</taxon>
        <taxon>Thamnocephalis</taxon>
    </lineage>
</organism>